<keyword evidence="2" id="KW-1185">Reference proteome</keyword>
<protein>
    <submittedName>
        <fullName evidence="1">Uncharacterized protein</fullName>
    </submittedName>
</protein>
<proteinExistence type="predicted"/>
<accession>A0ABD5SE14</accession>
<organism evidence="1 2">
    <name type="scientific">Halorubrum tibetense</name>
    <dbReference type="NCBI Taxonomy" id="175631"/>
    <lineage>
        <taxon>Archaea</taxon>
        <taxon>Methanobacteriati</taxon>
        <taxon>Methanobacteriota</taxon>
        <taxon>Stenosarchaea group</taxon>
        <taxon>Halobacteria</taxon>
        <taxon>Halobacteriales</taxon>
        <taxon>Haloferacaceae</taxon>
        <taxon>Halorubrum</taxon>
    </lineage>
</organism>
<evidence type="ECO:0000313" key="1">
    <source>
        <dbReference type="EMBL" id="MFC6755235.1"/>
    </source>
</evidence>
<reference evidence="1 2" key="1">
    <citation type="journal article" date="2019" name="Int. J. Syst. Evol. Microbiol.">
        <title>The Global Catalogue of Microorganisms (GCM) 10K type strain sequencing project: providing services to taxonomists for standard genome sequencing and annotation.</title>
        <authorList>
            <consortium name="The Broad Institute Genomics Platform"/>
            <consortium name="The Broad Institute Genome Sequencing Center for Infectious Disease"/>
            <person name="Wu L."/>
            <person name="Ma J."/>
        </authorList>
    </citation>
    <scope>NUCLEOTIDE SEQUENCE [LARGE SCALE GENOMIC DNA]</scope>
    <source>
        <strain evidence="1 2">CGMCC 1.3239</strain>
    </source>
</reference>
<dbReference type="Proteomes" id="UP001596442">
    <property type="component" value="Unassembled WGS sequence"/>
</dbReference>
<dbReference type="RefSeq" id="WP_379784208.1">
    <property type="nucleotide sequence ID" value="NZ_JBHSWW010000634.1"/>
</dbReference>
<gene>
    <name evidence="1" type="ORF">ACFQEU_17445</name>
</gene>
<sequence length="71" mass="7946">VNPDSVLADMDWTGVSNKPYDFKNPTDDITFEVTTNSKASILKHQDRAEVDIVITYDAFSVEDLKLINGNL</sequence>
<evidence type="ECO:0000313" key="2">
    <source>
        <dbReference type="Proteomes" id="UP001596442"/>
    </source>
</evidence>
<dbReference type="EMBL" id="JBHSWW010000634">
    <property type="protein sequence ID" value="MFC6755235.1"/>
    <property type="molecule type" value="Genomic_DNA"/>
</dbReference>
<feature type="non-terminal residue" evidence="1">
    <location>
        <position position="1"/>
    </location>
</feature>
<name>A0ABD5SE14_9EURY</name>
<comment type="caution">
    <text evidence="1">The sequence shown here is derived from an EMBL/GenBank/DDBJ whole genome shotgun (WGS) entry which is preliminary data.</text>
</comment>
<dbReference type="AlphaFoldDB" id="A0ABD5SE14"/>